<evidence type="ECO:0000313" key="9">
    <source>
        <dbReference type="Proteomes" id="UP001212997"/>
    </source>
</evidence>
<sequence length="551" mass="59967">MSIQQFKPGEQPRVPRGSACLSCRRRKMDCEFTDGPTPSPTQVLERHVARLEARIRELESAEPQARPGPSRHVSQPRRSIYHEWGVDIEPSSPTLSEGRGPSRAGVPGSPATSTEPVVSPDPTVEPHVATIRLLVSIFVTHASQVGFFLNLARFLDIIYLPDVTVRRRVLSCALLDVVLLWGAHLSSNDSIKAHESTFLTRAVKSVLEALPLISSRQHNAVHVIQAEVLLANYFFCQARSLEGTYHCSAAVALALSCRLNLQRGSPQIGGSPSGFILAPASDAIEEIERTNAFWAAFILDRTWTVASGPLPNDVFSGLQISAPWPADTAGHEQRATMQGPNHDTVQGFLNNPAPGYAADGLSPLALRAKAAALFERATRVAAQNTPGNFDNVYVEYHRLDNLIKHYSGALIPVNRPDVASNPEAMANLLVTHTYVRVALIRLHANRDPSLPNQGDDLTAARQAVAVLDAVRLDDLPFLDPILGVLWTSVCQVLATAIGRFGSNNTRERQSLVGSLQRVLGAMARYRNSSALMSSQFALVQQNLSRMNLSPA</sequence>
<dbReference type="GO" id="GO:0000981">
    <property type="term" value="F:DNA-binding transcription factor activity, RNA polymerase II-specific"/>
    <property type="evidence" value="ECO:0007669"/>
    <property type="project" value="InterPro"/>
</dbReference>
<evidence type="ECO:0000256" key="2">
    <source>
        <dbReference type="ARBA" id="ARBA00022723"/>
    </source>
</evidence>
<evidence type="ECO:0000313" key="8">
    <source>
        <dbReference type="EMBL" id="KAJ3488926.1"/>
    </source>
</evidence>
<accession>A0AAD5V8H7</accession>
<dbReference type="InterPro" id="IPR050815">
    <property type="entry name" value="TF_fung"/>
</dbReference>
<dbReference type="PANTHER" id="PTHR47338">
    <property type="entry name" value="ZN(II)2CYS6 TRANSCRIPTION FACTOR (EUROFUNG)-RELATED"/>
    <property type="match status" value="1"/>
</dbReference>
<reference evidence="8" key="1">
    <citation type="submission" date="2022-07" db="EMBL/GenBank/DDBJ databases">
        <title>Genome Sequence of Physisporinus lineatus.</title>
        <authorList>
            <person name="Buettner E."/>
        </authorList>
    </citation>
    <scope>NUCLEOTIDE SEQUENCE</scope>
    <source>
        <strain evidence="8">VT162</strain>
    </source>
</reference>
<dbReference type="CDD" id="cd12148">
    <property type="entry name" value="fungal_TF_MHR"/>
    <property type="match status" value="1"/>
</dbReference>
<dbReference type="Pfam" id="PF04082">
    <property type="entry name" value="Fungal_trans"/>
    <property type="match status" value="1"/>
</dbReference>
<dbReference type="EMBL" id="JANAWD010000056">
    <property type="protein sequence ID" value="KAJ3488926.1"/>
    <property type="molecule type" value="Genomic_DNA"/>
</dbReference>
<gene>
    <name evidence="8" type="ORF">NLI96_g2492</name>
</gene>
<keyword evidence="5" id="KW-0539">Nucleus</keyword>
<evidence type="ECO:0000256" key="4">
    <source>
        <dbReference type="ARBA" id="ARBA00023163"/>
    </source>
</evidence>
<feature type="region of interest" description="Disordered" evidence="6">
    <location>
        <begin position="90"/>
        <end position="122"/>
    </location>
</feature>
<evidence type="ECO:0000259" key="7">
    <source>
        <dbReference type="Pfam" id="PF04082"/>
    </source>
</evidence>
<comment type="subcellular location">
    <subcellularLocation>
        <location evidence="1">Nucleus</location>
    </subcellularLocation>
</comment>
<dbReference type="GO" id="GO:0003677">
    <property type="term" value="F:DNA binding"/>
    <property type="evidence" value="ECO:0007669"/>
    <property type="project" value="InterPro"/>
</dbReference>
<evidence type="ECO:0000256" key="5">
    <source>
        <dbReference type="ARBA" id="ARBA00023242"/>
    </source>
</evidence>
<organism evidence="8 9">
    <name type="scientific">Meripilus lineatus</name>
    <dbReference type="NCBI Taxonomy" id="2056292"/>
    <lineage>
        <taxon>Eukaryota</taxon>
        <taxon>Fungi</taxon>
        <taxon>Dikarya</taxon>
        <taxon>Basidiomycota</taxon>
        <taxon>Agaricomycotina</taxon>
        <taxon>Agaricomycetes</taxon>
        <taxon>Polyporales</taxon>
        <taxon>Meripilaceae</taxon>
        <taxon>Meripilus</taxon>
    </lineage>
</organism>
<dbReference type="PANTHER" id="PTHR47338:SF29">
    <property type="entry name" value="ZN(2)-C6 FUNGAL-TYPE DOMAIN-CONTAINING PROTEIN"/>
    <property type="match status" value="1"/>
</dbReference>
<keyword evidence="2" id="KW-0479">Metal-binding</keyword>
<keyword evidence="9" id="KW-1185">Reference proteome</keyword>
<dbReference type="Proteomes" id="UP001212997">
    <property type="component" value="Unassembled WGS sequence"/>
</dbReference>
<dbReference type="GO" id="GO:0008270">
    <property type="term" value="F:zinc ion binding"/>
    <property type="evidence" value="ECO:0007669"/>
    <property type="project" value="InterPro"/>
</dbReference>
<keyword evidence="3" id="KW-0805">Transcription regulation</keyword>
<proteinExistence type="predicted"/>
<dbReference type="AlphaFoldDB" id="A0AAD5V8H7"/>
<dbReference type="GO" id="GO:0005634">
    <property type="term" value="C:nucleus"/>
    <property type="evidence" value="ECO:0007669"/>
    <property type="project" value="UniProtKB-SubCell"/>
</dbReference>
<name>A0AAD5V8H7_9APHY</name>
<evidence type="ECO:0000256" key="6">
    <source>
        <dbReference type="SAM" id="MobiDB-lite"/>
    </source>
</evidence>
<evidence type="ECO:0000256" key="1">
    <source>
        <dbReference type="ARBA" id="ARBA00004123"/>
    </source>
</evidence>
<dbReference type="InterPro" id="IPR007219">
    <property type="entry name" value="XnlR_reg_dom"/>
</dbReference>
<feature type="domain" description="Xylanolytic transcriptional activator regulatory" evidence="7">
    <location>
        <begin position="173"/>
        <end position="337"/>
    </location>
</feature>
<evidence type="ECO:0000256" key="3">
    <source>
        <dbReference type="ARBA" id="ARBA00023015"/>
    </source>
</evidence>
<keyword evidence="4" id="KW-0804">Transcription</keyword>
<dbReference type="GO" id="GO:0006351">
    <property type="term" value="P:DNA-templated transcription"/>
    <property type="evidence" value="ECO:0007669"/>
    <property type="project" value="InterPro"/>
</dbReference>
<comment type="caution">
    <text evidence="8">The sequence shown here is derived from an EMBL/GenBank/DDBJ whole genome shotgun (WGS) entry which is preliminary data.</text>
</comment>
<protein>
    <recommendedName>
        <fullName evidence="7">Xylanolytic transcriptional activator regulatory domain-containing protein</fullName>
    </recommendedName>
</protein>